<dbReference type="SUPFAM" id="SSF52058">
    <property type="entry name" value="L domain-like"/>
    <property type="match status" value="1"/>
</dbReference>
<evidence type="ECO:0000259" key="3">
    <source>
        <dbReference type="Pfam" id="PF25019"/>
    </source>
</evidence>
<dbReference type="KEGG" id="aprc:113850688"/>
<accession>A0A8B8K087</accession>
<dbReference type="Proteomes" id="UP000694853">
    <property type="component" value="Unplaced"/>
</dbReference>
<feature type="domain" description="Disease resistance protein winged helix" evidence="2">
    <location>
        <begin position="1"/>
        <end position="42"/>
    </location>
</feature>
<keyword evidence="1" id="KW-0677">Repeat</keyword>
<dbReference type="InterPro" id="IPR032675">
    <property type="entry name" value="LRR_dom_sf"/>
</dbReference>
<keyword evidence="4" id="KW-1185">Reference proteome</keyword>
<evidence type="ECO:0000313" key="5">
    <source>
        <dbReference type="RefSeq" id="XP_027337051.1"/>
    </source>
</evidence>
<dbReference type="InterPro" id="IPR058922">
    <property type="entry name" value="WHD_DRP"/>
</dbReference>
<name>A0A8B8K087_ABRPR</name>
<dbReference type="AlphaFoldDB" id="A0A8B8K087"/>
<dbReference type="Pfam" id="PF25019">
    <property type="entry name" value="LRR_R13L1-DRL21"/>
    <property type="match status" value="1"/>
</dbReference>
<evidence type="ECO:0000256" key="1">
    <source>
        <dbReference type="ARBA" id="ARBA00022737"/>
    </source>
</evidence>
<gene>
    <name evidence="5" type="primary">LOC113850688</name>
</gene>
<evidence type="ECO:0000259" key="2">
    <source>
        <dbReference type="Pfam" id="PF23559"/>
    </source>
</evidence>
<evidence type="ECO:0000313" key="4">
    <source>
        <dbReference type="Proteomes" id="UP000694853"/>
    </source>
</evidence>
<sequence>MEDVGDQFVKILLMNSFFQDAEIDEYGEIKRFKMHDLMHDLAAMVAGNDYFYLDSEATEVKGRPMHVSLESNAIHLLESLDPSRLRTLILPYNFVKEKYLSVAKFKYLRVLKMGGFCFFNFSENLKHLRYLEAFEQPPSLPKYMSNLVFLQTLKLKNCDEESFSEVVTKLVNLRWLEVFDYESLSGMAVGWGKLLSLLQFLPIFVVRDSQKTRCGTLNELKDLNLRGNLEIKHLDRVRDVALESRDVNLKEKKFLQSLTLHWSRDHFPSREANRNHERFQLLENLQPHRNLKRLTGEWYPGQHFPNWLSLLTNVVHITLLEFQNCPCLPPLERLPSLKSLEIESLEELEYIDLDEDDSAVTFFPSLESLKLEFCSNLRGWRRRGDDINENSHNLSLPLSFPRLSQLHVSFCPKLTSMPTFPKVKDLEWRRSSAELLIATLNSTVLTCSADSSSSAAPLSMLKQLTISGPTDFPKGWIQNLTSLESLEIIWSENETLEEFETWFKDDTNCLPSLRQIRIYFCQNLKASPDWICNLDSKSDLIQNLTSLVASAYQNSKSNIAERSLSRLTNCIAARRNESSYQLKDL</sequence>
<dbReference type="Gene3D" id="3.80.10.10">
    <property type="entry name" value="Ribonuclease Inhibitor"/>
    <property type="match status" value="2"/>
</dbReference>
<feature type="domain" description="R13L1/DRL21-like LRR repeat region" evidence="3">
    <location>
        <begin position="217"/>
        <end position="344"/>
    </location>
</feature>
<reference evidence="5" key="2">
    <citation type="submission" date="2025-08" db="UniProtKB">
        <authorList>
            <consortium name="RefSeq"/>
        </authorList>
    </citation>
    <scope>IDENTIFICATION</scope>
    <source>
        <tissue evidence="5">Young leaves</tissue>
    </source>
</reference>
<dbReference type="PANTHER" id="PTHR47186">
    <property type="entry name" value="LEUCINE-RICH REPEAT-CONTAINING PROTEIN 57"/>
    <property type="match status" value="1"/>
</dbReference>
<dbReference type="OrthoDB" id="1426566at2759"/>
<dbReference type="GeneID" id="113850688"/>
<dbReference type="RefSeq" id="XP_027337051.1">
    <property type="nucleotide sequence ID" value="XM_027481250.1"/>
</dbReference>
<reference evidence="4" key="1">
    <citation type="journal article" date="2019" name="Toxins">
        <title>Detection of Abrin-Like and Prepropulchellin-Like Toxin Genes and Transcripts Using Whole Genome Sequencing and Full-Length Transcript Sequencing of Abrus precatorius.</title>
        <authorList>
            <person name="Hovde B.T."/>
            <person name="Daligault H.E."/>
            <person name="Hanschen E.R."/>
            <person name="Kunde Y.A."/>
            <person name="Johnson M.B."/>
            <person name="Starkenburg S.R."/>
            <person name="Johnson S.L."/>
        </authorList>
    </citation>
    <scope>NUCLEOTIDE SEQUENCE [LARGE SCALE GENOMIC DNA]</scope>
</reference>
<protein>
    <submittedName>
        <fullName evidence="5">Disease resistance protein RGA4</fullName>
    </submittedName>
</protein>
<organism evidence="4 5">
    <name type="scientific">Abrus precatorius</name>
    <name type="common">Indian licorice</name>
    <name type="synonym">Glycine abrus</name>
    <dbReference type="NCBI Taxonomy" id="3816"/>
    <lineage>
        <taxon>Eukaryota</taxon>
        <taxon>Viridiplantae</taxon>
        <taxon>Streptophyta</taxon>
        <taxon>Embryophyta</taxon>
        <taxon>Tracheophyta</taxon>
        <taxon>Spermatophyta</taxon>
        <taxon>Magnoliopsida</taxon>
        <taxon>eudicotyledons</taxon>
        <taxon>Gunneridae</taxon>
        <taxon>Pentapetalae</taxon>
        <taxon>rosids</taxon>
        <taxon>fabids</taxon>
        <taxon>Fabales</taxon>
        <taxon>Fabaceae</taxon>
        <taxon>Papilionoideae</taxon>
        <taxon>50 kb inversion clade</taxon>
        <taxon>NPAAA clade</taxon>
        <taxon>indigoferoid/millettioid clade</taxon>
        <taxon>Abreae</taxon>
        <taxon>Abrus</taxon>
    </lineage>
</organism>
<dbReference type="InterPro" id="IPR056789">
    <property type="entry name" value="LRR_R13L1-DRL21"/>
</dbReference>
<dbReference type="Pfam" id="PF23559">
    <property type="entry name" value="WHD_DRP"/>
    <property type="match status" value="1"/>
</dbReference>
<dbReference type="PANTHER" id="PTHR47186:SF13">
    <property type="entry name" value="DISEASE RESISTANCE PROTEIN RGA3"/>
    <property type="match status" value="1"/>
</dbReference>
<proteinExistence type="predicted"/>